<evidence type="ECO:0000313" key="2">
    <source>
        <dbReference type="EMBL" id="KUI54690.1"/>
    </source>
</evidence>
<gene>
    <name evidence="2" type="ORF">VP1G_02082</name>
</gene>
<dbReference type="EMBL" id="KN714675">
    <property type="protein sequence ID" value="KUI54690.1"/>
    <property type="molecule type" value="Genomic_DNA"/>
</dbReference>
<evidence type="ECO:0000313" key="3">
    <source>
        <dbReference type="Proteomes" id="UP000078576"/>
    </source>
</evidence>
<dbReference type="AlphaFoldDB" id="A0A194USM5"/>
<evidence type="ECO:0000256" key="1">
    <source>
        <dbReference type="SAM" id="MobiDB-lite"/>
    </source>
</evidence>
<feature type="region of interest" description="Disordered" evidence="1">
    <location>
        <begin position="34"/>
        <end position="84"/>
    </location>
</feature>
<name>A0A194USM5_CYTMA</name>
<protein>
    <submittedName>
        <fullName evidence="2">Transcription factor ACEII</fullName>
    </submittedName>
</protein>
<reference evidence="3" key="1">
    <citation type="submission" date="2014-12" db="EMBL/GenBank/DDBJ databases">
        <title>Genome Sequence of Valsa Canker Pathogens Uncovers a Specific Adaption of Colonization on Woody Bark.</title>
        <authorList>
            <person name="Yin Z."/>
            <person name="Liu H."/>
            <person name="Gao X."/>
            <person name="Li Z."/>
            <person name="Song N."/>
            <person name="Ke X."/>
            <person name="Dai Q."/>
            <person name="Wu Y."/>
            <person name="Sun Y."/>
            <person name="Xu J.-R."/>
            <person name="Kang Z.K."/>
            <person name="Wang L."/>
            <person name="Huang L."/>
        </authorList>
    </citation>
    <scope>NUCLEOTIDE SEQUENCE [LARGE SCALE GENOMIC DNA]</scope>
    <source>
        <strain evidence="3">SXYL134</strain>
    </source>
</reference>
<dbReference type="STRING" id="694573.A0A194USM5"/>
<sequence length="335" mass="36519">MTTGPVIMMDGISGDGGSSAEVFDWGAYDDAMDFSTLLPQPSPREPRPCQNGSAAANPAAISTGSANSASSHGPPDKLEDPRPACTKGLTDLLLEMDKLWARLPLKTTLHIPRHDPHELYIKALTEKATARYILEKLFTLAQQLIDLYPQATALIFSRDAGPRAPCDVPDCTHELLLPPALRELEGQSSGQNGASKVDAVLANVLIACHVRLLDVLDRVFLLVTSCTRVTLASPDRREPEFDVSEVRVGSFVPQRTAAVLIHMTLLKHLMLGLSGKLALLNEELVVARTGGGFEEDLDAQILKLQYESLARRHARQIENIGTIEEFLSNFDPNKI</sequence>
<accession>A0A194USM5</accession>
<keyword evidence="3" id="KW-1185">Reference proteome</keyword>
<dbReference type="OrthoDB" id="2574141at2759"/>
<organism evidence="2 3">
    <name type="scientific">Cytospora mali</name>
    <name type="common">Apple Valsa canker fungus</name>
    <name type="synonym">Valsa mali</name>
    <dbReference type="NCBI Taxonomy" id="578113"/>
    <lineage>
        <taxon>Eukaryota</taxon>
        <taxon>Fungi</taxon>
        <taxon>Dikarya</taxon>
        <taxon>Ascomycota</taxon>
        <taxon>Pezizomycotina</taxon>
        <taxon>Sordariomycetes</taxon>
        <taxon>Sordariomycetidae</taxon>
        <taxon>Diaporthales</taxon>
        <taxon>Cytosporaceae</taxon>
        <taxon>Cytospora</taxon>
    </lineage>
</organism>
<dbReference type="Proteomes" id="UP000078576">
    <property type="component" value="Unassembled WGS sequence"/>
</dbReference>
<feature type="compositionally biased region" description="Polar residues" evidence="1">
    <location>
        <begin position="50"/>
        <end position="71"/>
    </location>
</feature>
<proteinExistence type="predicted"/>